<dbReference type="AlphaFoldDB" id="A0A367JEJ1"/>
<proteinExistence type="predicted"/>
<evidence type="ECO:0000313" key="1">
    <source>
        <dbReference type="EMBL" id="RCH88363.1"/>
    </source>
</evidence>
<protein>
    <submittedName>
        <fullName evidence="1">Uncharacterized protein</fullName>
    </submittedName>
</protein>
<organism evidence="1 2">
    <name type="scientific">Rhizopus stolonifer</name>
    <name type="common">Rhizopus nigricans</name>
    <dbReference type="NCBI Taxonomy" id="4846"/>
    <lineage>
        <taxon>Eukaryota</taxon>
        <taxon>Fungi</taxon>
        <taxon>Fungi incertae sedis</taxon>
        <taxon>Mucoromycota</taxon>
        <taxon>Mucoromycotina</taxon>
        <taxon>Mucoromycetes</taxon>
        <taxon>Mucorales</taxon>
        <taxon>Mucorineae</taxon>
        <taxon>Rhizopodaceae</taxon>
        <taxon>Rhizopus</taxon>
    </lineage>
</organism>
<keyword evidence="2" id="KW-1185">Reference proteome</keyword>
<accession>A0A367JEJ1</accession>
<comment type="caution">
    <text evidence="1">The sequence shown here is derived from an EMBL/GenBank/DDBJ whole genome shotgun (WGS) entry which is preliminary data.</text>
</comment>
<evidence type="ECO:0000313" key="2">
    <source>
        <dbReference type="Proteomes" id="UP000253551"/>
    </source>
</evidence>
<sequence>MSQLGICRSWNLRTCFLKFCGVVKSSSGQMKQLFLSDTSLAGGRGVDIYLSGYAFAQSNEGDASPFVLGVYCEDLGFTSQECLWASISPRG</sequence>
<reference evidence="1 2" key="1">
    <citation type="journal article" date="2018" name="G3 (Bethesda)">
        <title>Phylogenetic and Phylogenomic Definition of Rhizopus Species.</title>
        <authorList>
            <person name="Gryganskyi A.P."/>
            <person name="Golan J."/>
            <person name="Dolatabadi S."/>
            <person name="Mondo S."/>
            <person name="Robb S."/>
            <person name="Idnurm A."/>
            <person name="Muszewska A."/>
            <person name="Steczkiewicz K."/>
            <person name="Masonjones S."/>
            <person name="Liao H.L."/>
            <person name="Gajdeczka M.T."/>
            <person name="Anike F."/>
            <person name="Vuek A."/>
            <person name="Anishchenko I.M."/>
            <person name="Voigt K."/>
            <person name="de Hoog G.S."/>
            <person name="Smith M.E."/>
            <person name="Heitman J."/>
            <person name="Vilgalys R."/>
            <person name="Stajich J.E."/>
        </authorList>
    </citation>
    <scope>NUCLEOTIDE SEQUENCE [LARGE SCALE GENOMIC DNA]</scope>
    <source>
        <strain evidence="1 2">LSU 92-RS-03</strain>
    </source>
</reference>
<gene>
    <name evidence="1" type="ORF">CU098_004275</name>
</gene>
<dbReference type="EMBL" id="PJQM01003535">
    <property type="protein sequence ID" value="RCH88363.1"/>
    <property type="molecule type" value="Genomic_DNA"/>
</dbReference>
<dbReference type="Proteomes" id="UP000253551">
    <property type="component" value="Unassembled WGS sequence"/>
</dbReference>
<name>A0A367JEJ1_RHIST</name>